<sequence length="128" mass="13398">MIDIPPLMPEAAPVAAGQGEAHTPALPTETREDGTLVIDLLPLVPPPPAQCIAEEPDPLNPEIIVCRQTAPSPRIGPDVLPDVDDFAIGIPRARLRLSDTATLEANATAPGVGGFNAQGGEVRLRIDF</sequence>
<organism evidence="1 2">
    <name type="scientific">Erythrobacter sanguineus</name>
    <dbReference type="NCBI Taxonomy" id="198312"/>
    <lineage>
        <taxon>Bacteria</taxon>
        <taxon>Pseudomonadati</taxon>
        <taxon>Pseudomonadota</taxon>
        <taxon>Alphaproteobacteria</taxon>
        <taxon>Sphingomonadales</taxon>
        <taxon>Erythrobacteraceae</taxon>
        <taxon>Erythrobacter/Porphyrobacter group</taxon>
        <taxon>Erythrobacter</taxon>
    </lineage>
</organism>
<name>A0A1M7SHE4_9SPHN</name>
<dbReference type="RefSeq" id="WP_072674236.1">
    <property type="nucleotide sequence ID" value="NZ_FRDF01000009.1"/>
</dbReference>
<evidence type="ECO:0000313" key="1">
    <source>
        <dbReference type="EMBL" id="SHN57899.1"/>
    </source>
</evidence>
<protein>
    <submittedName>
        <fullName evidence="1">Uncharacterized protein</fullName>
    </submittedName>
</protein>
<dbReference type="STRING" id="198312.SAMN02745193_01693"/>
<evidence type="ECO:0000313" key="2">
    <source>
        <dbReference type="Proteomes" id="UP000184391"/>
    </source>
</evidence>
<dbReference type="EMBL" id="FRDF01000009">
    <property type="protein sequence ID" value="SHN57899.1"/>
    <property type="molecule type" value="Genomic_DNA"/>
</dbReference>
<accession>A0A1M7SHE4</accession>
<keyword evidence="2" id="KW-1185">Reference proteome</keyword>
<dbReference type="AlphaFoldDB" id="A0A1M7SHE4"/>
<dbReference type="OrthoDB" id="7391966at2"/>
<gene>
    <name evidence="1" type="ORF">SAMN02745193_01693</name>
</gene>
<dbReference type="Proteomes" id="UP000184391">
    <property type="component" value="Unassembled WGS sequence"/>
</dbReference>
<proteinExistence type="predicted"/>
<reference evidence="2" key="1">
    <citation type="submission" date="2016-12" db="EMBL/GenBank/DDBJ databases">
        <authorList>
            <person name="Varghese N."/>
            <person name="Submissions S."/>
        </authorList>
    </citation>
    <scope>NUCLEOTIDE SEQUENCE [LARGE SCALE GENOMIC DNA]</scope>
    <source>
        <strain evidence="2">DSM 11032</strain>
    </source>
</reference>